<organism evidence="9 10">
    <name type="scientific">Pomacea canaliculata</name>
    <name type="common">Golden apple snail</name>
    <dbReference type="NCBI Taxonomy" id="400727"/>
    <lineage>
        <taxon>Eukaryota</taxon>
        <taxon>Metazoa</taxon>
        <taxon>Spiralia</taxon>
        <taxon>Lophotrochozoa</taxon>
        <taxon>Mollusca</taxon>
        <taxon>Gastropoda</taxon>
        <taxon>Caenogastropoda</taxon>
        <taxon>Architaenioglossa</taxon>
        <taxon>Ampullarioidea</taxon>
        <taxon>Ampullariidae</taxon>
        <taxon>Pomacea</taxon>
    </lineage>
</organism>
<name>A0A2T7PVS2_POMCA</name>
<feature type="domain" description="TMC" evidence="8">
    <location>
        <begin position="97"/>
        <end position="140"/>
    </location>
</feature>
<dbReference type="EMBL" id="PZQS01000001">
    <property type="protein sequence ID" value="PVD37525.1"/>
    <property type="molecule type" value="Genomic_DNA"/>
</dbReference>
<sequence length="707" mass="77394">MQLARIFLLNLLNMYTFFIALYYKQNDLVTSLASQFTNTSCDGTTEAANTSIMAIATTVTVPYMEATVGGGGETVTYGNMTVCPTPATTTANGSSFCWETMIGQEVVKLTVMDTVTMVVQIVIAEIFRSYFIKYCNNICCWDLEKTFAGLVFLPGLTLLNLLKLLLLMYVRCWATLVSNVPEERIFRASRSNNFYFALLLVMLFLCMLPPLFAIVTIEPSPRCGPFSGYQKSYYVLTRTMETLLPASINSALQYASPGVIIPVFMLLGMTIYYLVSTSRSLREANNELKMMLEYERTEGRRKVYAMADAKQGIATTGKESGGNTSKFASTASSVLKMAQMAKIITNMTPGQKNSKSAKGDASRHKVAPAVRPKPQVPVAVVHGKRSLKRVAAAAAISKFQHRAPQEPERVVQRRLPERSQAVPSGVRRPAVVSLDNDDGSGDEDMSVYSCVSSDNSGVFIDDPTAAVDASGHLRPVEEDDVFLATQSSISEDEQQEQGTDDINDDHNDEVERTEGTRSKKKAKLKSGLLLSAATLSSRTNSQQDTQLAPSPVKGTARHWSRHKVQPESLPNITVVDFGEEDSRLRLAEADLEQPEVTNDQRYVEPVVVVENESDKTSSARTKRPDLAAAGRKSRILTRAAAKTTKGSRGDIPVVSGGKKLSNVVSAMKGEASSHTAPEDTSKDTDRQSSKRKFASALARFQSIEQTT</sequence>
<feature type="transmembrane region" description="Helical" evidence="7">
    <location>
        <begin position="7"/>
        <end position="23"/>
    </location>
</feature>
<evidence type="ECO:0000256" key="7">
    <source>
        <dbReference type="SAM" id="Phobius"/>
    </source>
</evidence>
<evidence type="ECO:0000313" key="10">
    <source>
        <dbReference type="Proteomes" id="UP000245119"/>
    </source>
</evidence>
<evidence type="ECO:0000259" key="8">
    <source>
        <dbReference type="Pfam" id="PF07810"/>
    </source>
</evidence>
<feature type="region of interest" description="Disordered" evidence="6">
    <location>
        <begin position="664"/>
        <end position="707"/>
    </location>
</feature>
<comment type="caution">
    <text evidence="9">The sequence shown here is derived from an EMBL/GenBank/DDBJ whole genome shotgun (WGS) entry which is preliminary data.</text>
</comment>
<evidence type="ECO:0000313" key="9">
    <source>
        <dbReference type="EMBL" id="PVD37525.1"/>
    </source>
</evidence>
<dbReference type="PANTHER" id="PTHR23302:SF40">
    <property type="entry name" value="TRANSMEMBRANE CHANNEL-LIKE PROTEIN"/>
    <property type="match status" value="1"/>
</dbReference>
<keyword evidence="5 7" id="KW-0472">Membrane</keyword>
<keyword evidence="4 7" id="KW-1133">Transmembrane helix</keyword>
<evidence type="ECO:0000256" key="3">
    <source>
        <dbReference type="ARBA" id="ARBA00022692"/>
    </source>
</evidence>
<evidence type="ECO:0000256" key="4">
    <source>
        <dbReference type="ARBA" id="ARBA00022989"/>
    </source>
</evidence>
<feature type="compositionally biased region" description="Low complexity" evidence="6">
    <location>
        <begin position="525"/>
        <end position="539"/>
    </location>
</feature>
<dbReference type="AlphaFoldDB" id="A0A2T7PVS2"/>
<evidence type="ECO:0000256" key="2">
    <source>
        <dbReference type="ARBA" id="ARBA00006510"/>
    </source>
</evidence>
<dbReference type="Proteomes" id="UP000245119">
    <property type="component" value="Linkage Group LG1"/>
</dbReference>
<accession>A0A2T7PVS2</accession>
<feature type="region of interest" description="Disordered" evidence="6">
    <location>
        <begin position="487"/>
        <end position="561"/>
    </location>
</feature>
<evidence type="ECO:0000256" key="6">
    <source>
        <dbReference type="SAM" id="MobiDB-lite"/>
    </source>
</evidence>
<feature type="compositionally biased region" description="Acidic residues" evidence="6">
    <location>
        <begin position="490"/>
        <end position="508"/>
    </location>
</feature>
<dbReference type="GO" id="GO:0005886">
    <property type="term" value="C:plasma membrane"/>
    <property type="evidence" value="ECO:0007669"/>
    <property type="project" value="InterPro"/>
</dbReference>
<dbReference type="STRING" id="400727.A0A2T7PVS2"/>
<proteinExistence type="inferred from homology"/>
<feature type="compositionally biased region" description="Basic and acidic residues" evidence="6">
    <location>
        <begin position="613"/>
        <end position="625"/>
    </location>
</feature>
<feature type="transmembrane region" description="Helical" evidence="7">
    <location>
        <begin position="254"/>
        <end position="275"/>
    </location>
</feature>
<keyword evidence="10" id="KW-1185">Reference proteome</keyword>
<feature type="region of interest" description="Disordered" evidence="6">
    <location>
        <begin position="613"/>
        <end position="632"/>
    </location>
</feature>
<feature type="transmembrane region" description="Helical" evidence="7">
    <location>
        <begin position="151"/>
        <end position="174"/>
    </location>
</feature>
<feature type="transmembrane region" description="Helical" evidence="7">
    <location>
        <begin position="194"/>
        <end position="217"/>
    </location>
</feature>
<dbReference type="InterPro" id="IPR038900">
    <property type="entry name" value="TMC"/>
</dbReference>
<evidence type="ECO:0000256" key="5">
    <source>
        <dbReference type="ARBA" id="ARBA00023136"/>
    </source>
</evidence>
<feature type="domain" description="TMC" evidence="8">
    <location>
        <begin position="147"/>
        <end position="189"/>
    </location>
</feature>
<feature type="region of interest" description="Disordered" evidence="6">
    <location>
        <begin position="348"/>
        <end position="376"/>
    </location>
</feature>
<dbReference type="OrthoDB" id="5831905at2759"/>
<feature type="region of interest" description="Disordered" evidence="6">
    <location>
        <begin position="419"/>
        <end position="443"/>
    </location>
</feature>
<dbReference type="PANTHER" id="PTHR23302">
    <property type="entry name" value="TRANSMEMBRANE CHANNEL-RELATED"/>
    <property type="match status" value="1"/>
</dbReference>
<dbReference type="InterPro" id="IPR012496">
    <property type="entry name" value="TMC_dom"/>
</dbReference>
<reference evidence="9 10" key="1">
    <citation type="submission" date="2018-04" db="EMBL/GenBank/DDBJ databases">
        <title>The genome of golden apple snail Pomacea canaliculata provides insight into stress tolerance and invasive adaptation.</title>
        <authorList>
            <person name="Liu C."/>
            <person name="Liu B."/>
            <person name="Ren Y."/>
            <person name="Zhang Y."/>
            <person name="Wang H."/>
            <person name="Li S."/>
            <person name="Jiang F."/>
            <person name="Yin L."/>
            <person name="Zhang G."/>
            <person name="Qian W."/>
            <person name="Fan W."/>
        </authorList>
    </citation>
    <scope>NUCLEOTIDE SEQUENCE [LARGE SCALE GENOMIC DNA]</scope>
    <source>
        <strain evidence="9">SZHN2017</strain>
        <tissue evidence="9">Muscle</tissue>
    </source>
</reference>
<keyword evidence="3 7" id="KW-0812">Transmembrane</keyword>
<comment type="similarity">
    <text evidence="2">Belongs to the TMC family.</text>
</comment>
<feature type="compositionally biased region" description="Basic and acidic residues" evidence="6">
    <location>
        <begin position="676"/>
        <end position="688"/>
    </location>
</feature>
<evidence type="ECO:0000256" key="1">
    <source>
        <dbReference type="ARBA" id="ARBA00004141"/>
    </source>
</evidence>
<protein>
    <recommendedName>
        <fullName evidence="8">TMC domain-containing protein</fullName>
    </recommendedName>
</protein>
<comment type="subcellular location">
    <subcellularLocation>
        <location evidence="1">Membrane</location>
        <topology evidence="1">Multi-pass membrane protein</topology>
    </subcellularLocation>
</comment>
<dbReference type="GO" id="GO:0008381">
    <property type="term" value="F:mechanosensitive monoatomic ion channel activity"/>
    <property type="evidence" value="ECO:0007669"/>
    <property type="project" value="TreeGrafter"/>
</dbReference>
<dbReference type="Pfam" id="PF07810">
    <property type="entry name" value="TMC"/>
    <property type="match status" value="2"/>
</dbReference>
<gene>
    <name evidence="9" type="ORF">C0Q70_00119</name>
</gene>